<dbReference type="InterPro" id="IPR000994">
    <property type="entry name" value="Pept_M24"/>
</dbReference>
<feature type="binding site" evidence="5">
    <location>
        <position position="205"/>
    </location>
    <ligand>
        <name>a divalent metal cation</name>
        <dbReference type="ChEBI" id="CHEBI:60240"/>
        <label>1</label>
    </ligand>
</feature>
<evidence type="ECO:0000256" key="6">
    <source>
        <dbReference type="RuleBase" id="RU003653"/>
    </source>
</evidence>
<dbReference type="NCBIfam" id="TIGR00500">
    <property type="entry name" value="met_pdase_I"/>
    <property type="match status" value="1"/>
</dbReference>
<evidence type="ECO:0000256" key="2">
    <source>
        <dbReference type="ARBA" id="ARBA00022670"/>
    </source>
</evidence>
<comment type="function">
    <text evidence="6">Cotranslationally removes the N-terminal methionine from nascent proteins. The N-terminal methionine is often cleaved when the second residue in the primary sequence is small and uncharged (Met-Ala-, Cys, Gly, Pro, Ser, Thr, or Val).</text>
</comment>
<protein>
    <recommendedName>
        <fullName evidence="6">Methionine aminopeptidase</fullName>
        <ecNumber evidence="6">3.4.11.18</ecNumber>
    </recommendedName>
</protein>
<accession>A0A9W8E8Y0</accession>
<dbReference type="InterPro" id="IPR002467">
    <property type="entry name" value="Pept_M24A_MAP1"/>
</dbReference>
<dbReference type="Proteomes" id="UP001150925">
    <property type="component" value="Unassembled WGS sequence"/>
</dbReference>
<dbReference type="Pfam" id="PF00557">
    <property type="entry name" value="Peptidase_M24"/>
    <property type="match status" value="1"/>
</dbReference>
<proteinExistence type="inferred from homology"/>
<feature type="compositionally biased region" description="Polar residues" evidence="7">
    <location>
        <begin position="78"/>
        <end position="88"/>
    </location>
</feature>
<feature type="binding site" evidence="5">
    <location>
        <position position="275"/>
    </location>
    <ligand>
        <name>substrate</name>
    </ligand>
</feature>
<dbReference type="CDD" id="cd01086">
    <property type="entry name" value="MetAP1"/>
    <property type="match status" value="1"/>
</dbReference>
<dbReference type="PRINTS" id="PR00599">
    <property type="entry name" value="MAPEPTIDASE"/>
</dbReference>
<name>A0A9W8E8Y0_9FUNG</name>
<comment type="caution">
    <text evidence="9">The sequence shown here is derived from an EMBL/GenBank/DDBJ whole genome shotgun (WGS) entry which is preliminary data.</text>
</comment>
<evidence type="ECO:0000259" key="8">
    <source>
        <dbReference type="Pfam" id="PF00557"/>
    </source>
</evidence>
<evidence type="ECO:0000313" key="9">
    <source>
        <dbReference type="EMBL" id="KAJ1969302.1"/>
    </source>
</evidence>
<sequence>MLARPSTLLWSSSRRAFSTTTWRALRHRPGRGGDTKFGRYERLVPRSLVPQRNLPLAYEVPRTIPYPPYATTTTADMTSLNQNDTSSPAAPVDPLNDPSQEVLYTSPTDLHRLRRAGRLAARTLRFIAPFVKPGVTTAHLDQLIYQYIIGNQAYPSPLGYHGFPRACCTSVNNVMAHGIPDDRPLQDGDIINIDITVFTEGFHGDTSKTFLVGQVDSAGQHLVQVTQDALHQAIAVCKPGAPLYCIGETIERYARQHGLRVAELLAGHGIGRDFHTYPAILHHVNDSPGIMKPGMVFTIEPALCQGETEGILWPDRWTVATSDGGRSAQSEHTILITSSGCDILTLS</sequence>
<dbReference type="GO" id="GO:0004239">
    <property type="term" value="F:initiator methionyl aminopeptidase activity"/>
    <property type="evidence" value="ECO:0007669"/>
    <property type="project" value="UniProtKB-UniRule"/>
</dbReference>
<feature type="region of interest" description="Disordered" evidence="7">
    <location>
        <begin position="78"/>
        <end position="98"/>
    </location>
</feature>
<keyword evidence="10" id="KW-1185">Reference proteome</keyword>
<dbReference type="OrthoDB" id="3209743at2759"/>
<comment type="similarity">
    <text evidence="5">Belongs to the peptidase M24A family. Methionine aminopeptidase type 1 subfamily.</text>
</comment>
<dbReference type="InterPro" id="IPR036005">
    <property type="entry name" value="Creatinase/aminopeptidase-like"/>
</dbReference>
<feature type="binding site" evidence="5">
    <location>
        <position position="205"/>
    </location>
    <ligand>
        <name>a divalent metal cation</name>
        <dbReference type="ChEBI" id="CHEBI:60240"/>
        <label>2</label>
        <note>catalytic</note>
    </ligand>
</feature>
<dbReference type="GO" id="GO:0046872">
    <property type="term" value="F:metal ion binding"/>
    <property type="evidence" value="ECO:0007669"/>
    <property type="project" value="UniProtKB-UniRule"/>
</dbReference>
<keyword evidence="4 5" id="KW-0378">Hydrolase</keyword>
<evidence type="ECO:0000256" key="1">
    <source>
        <dbReference type="ARBA" id="ARBA00022438"/>
    </source>
</evidence>
<evidence type="ECO:0000256" key="3">
    <source>
        <dbReference type="ARBA" id="ARBA00022723"/>
    </source>
</evidence>
<comment type="cofactor">
    <cofactor evidence="5">
        <name>Co(2+)</name>
        <dbReference type="ChEBI" id="CHEBI:48828"/>
    </cofactor>
    <cofactor evidence="5">
        <name>Zn(2+)</name>
        <dbReference type="ChEBI" id="CHEBI:29105"/>
    </cofactor>
    <cofactor evidence="5">
        <name>Mn(2+)</name>
        <dbReference type="ChEBI" id="CHEBI:29035"/>
    </cofactor>
    <cofactor evidence="5">
        <name>Fe(2+)</name>
        <dbReference type="ChEBI" id="CHEBI:29033"/>
    </cofactor>
    <text evidence="5">Binds 2 divalent metal cations per subunit. Has a high-affinity and a low affinity metal-binding site. The true nature of the physiological cofactor is under debate. The enzyme is active with cobalt, zinc, manganese or divalent iron ions. Most likely, methionine aminopeptidases function as mononuclear Fe(2+)-metalloproteases under physiological conditions, and the catalytically relevant metal-binding site has been assigned to the histidine-containing high-affinity site.</text>
</comment>
<dbReference type="PANTHER" id="PTHR43330">
    <property type="entry name" value="METHIONINE AMINOPEPTIDASE"/>
    <property type="match status" value="1"/>
</dbReference>
<feature type="binding site" evidence="5">
    <location>
        <position position="300"/>
    </location>
    <ligand>
        <name>a divalent metal cation</name>
        <dbReference type="ChEBI" id="CHEBI:60240"/>
        <label>2</label>
        <note>catalytic</note>
    </ligand>
</feature>
<dbReference type="AlphaFoldDB" id="A0A9W8E8Y0"/>
<feature type="binding site" evidence="5">
    <location>
        <position position="194"/>
    </location>
    <ligand>
        <name>a divalent metal cation</name>
        <dbReference type="ChEBI" id="CHEBI:60240"/>
        <label>1</label>
    </ligand>
</feature>
<gene>
    <name evidence="9" type="ORF">IWQ62_000707</name>
</gene>
<dbReference type="Gene3D" id="3.90.230.10">
    <property type="entry name" value="Creatinase/methionine aminopeptidase superfamily"/>
    <property type="match status" value="1"/>
</dbReference>
<dbReference type="EC" id="3.4.11.18" evidence="6"/>
<evidence type="ECO:0000256" key="5">
    <source>
        <dbReference type="HAMAP-Rule" id="MF_03174"/>
    </source>
</evidence>
<dbReference type="GO" id="GO:0006508">
    <property type="term" value="P:proteolysis"/>
    <property type="evidence" value="ECO:0007669"/>
    <property type="project" value="UniProtKB-KW"/>
</dbReference>
<dbReference type="EMBL" id="JANBPY010000073">
    <property type="protein sequence ID" value="KAJ1969302.1"/>
    <property type="molecule type" value="Genomic_DNA"/>
</dbReference>
<keyword evidence="2 5" id="KW-0645">Protease</keyword>
<comment type="catalytic activity">
    <reaction evidence="5 6">
        <text>Release of N-terminal amino acids, preferentially methionine, from peptides and arylamides.</text>
        <dbReference type="EC" id="3.4.11.18"/>
    </reaction>
</comment>
<evidence type="ECO:0000313" key="10">
    <source>
        <dbReference type="Proteomes" id="UP001150925"/>
    </source>
</evidence>
<dbReference type="GO" id="GO:0070006">
    <property type="term" value="F:metalloaminopeptidase activity"/>
    <property type="evidence" value="ECO:0007669"/>
    <property type="project" value="UniProtKB-UniRule"/>
</dbReference>
<reference evidence="9" key="1">
    <citation type="submission" date="2022-07" db="EMBL/GenBank/DDBJ databases">
        <title>Phylogenomic reconstructions and comparative analyses of Kickxellomycotina fungi.</title>
        <authorList>
            <person name="Reynolds N.K."/>
            <person name="Stajich J.E."/>
            <person name="Barry K."/>
            <person name="Grigoriev I.V."/>
            <person name="Crous P."/>
            <person name="Smith M.E."/>
        </authorList>
    </citation>
    <scope>NUCLEOTIDE SEQUENCE</scope>
    <source>
        <strain evidence="9">RSA 1196</strain>
    </source>
</reference>
<feature type="binding site" evidence="5">
    <location>
        <position position="268"/>
    </location>
    <ligand>
        <name>a divalent metal cation</name>
        <dbReference type="ChEBI" id="CHEBI:60240"/>
        <label>2</label>
        <note>catalytic</note>
    </ligand>
</feature>
<dbReference type="InterPro" id="IPR001714">
    <property type="entry name" value="Pept_M24_MAP"/>
</dbReference>
<feature type="domain" description="Peptidase M24" evidence="8">
    <location>
        <begin position="112"/>
        <end position="337"/>
    </location>
</feature>
<organism evidence="9 10">
    <name type="scientific">Dispira parvispora</name>
    <dbReference type="NCBI Taxonomy" id="1520584"/>
    <lineage>
        <taxon>Eukaryota</taxon>
        <taxon>Fungi</taxon>
        <taxon>Fungi incertae sedis</taxon>
        <taxon>Zoopagomycota</taxon>
        <taxon>Kickxellomycotina</taxon>
        <taxon>Dimargaritomycetes</taxon>
        <taxon>Dimargaritales</taxon>
        <taxon>Dimargaritaceae</taxon>
        <taxon>Dispira</taxon>
    </lineage>
</organism>
<keyword evidence="1 5" id="KW-0031">Aminopeptidase</keyword>
<keyword evidence="3 5" id="KW-0479">Metal-binding</keyword>
<evidence type="ECO:0000256" key="4">
    <source>
        <dbReference type="ARBA" id="ARBA00022801"/>
    </source>
</evidence>
<feature type="binding site" evidence="5">
    <location>
        <position position="331"/>
    </location>
    <ligand>
        <name>a divalent metal cation</name>
        <dbReference type="ChEBI" id="CHEBI:60240"/>
        <label>2</label>
        <note>catalytic</note>
    </ligand>
</feature>
<dbReference type="PANTHER" id="PTHR43330:SF8">
    <property type="entry name" value="METHIONINE AMINOPEPTIDASE 1D, MITOCHONDRIAL"/>
    <property type="match status" value="1"/>
</dbReference>
<feature type="binding site" evidence="5">
    <location>
        <position position="177"/>
    </location>
    <ligand>
        <name>substrate</name>
    </ligand>
</feature>
<dbReference type="HAMAP" id="MF_01974">
    <property type="entry name" value="MetAP_1"/>
    <property type="match status" value="1"/>
</dbReference>
<feature type="binding site" evidence="5">
    <location>
        <position position="331"/>
    </location>
    <ligand>
        <name>a divalent metal cation</name>
        <dbReference type="ChEBI" id="CHEBI:60240"/>
        <label>1</label>
    </ligand>
</feature>
<evidence type="ECO:0000256" key="7">
    <source>
        <dbReference type="SAM" id="MobiDB-lite"/>
    </source>
</evidence>
<dbReference type="SUPFAM" id="SSF55920">
    <property type="entry name" value="Creatinase/aminopeptidase"/>
    <property type="match status" value="1"/>
</dbReference>